<dbReference type="AlphaFoldDB" id="A0A9P5XAL1"/>
<evidence type="ECO:0000313" key="5">
    <source>
        <dbReference type="EMBL" id="KAF9447797.1"/>
    </source>
</evidence>
<dbReference type="InterPro" id="IPR029058">
    <property type="entry name" value="AB_hydrolase_fold"/>
</dbReference>
<protein>
    <submittedName>
        <fullName evidence="5">Alpha/beta-hydrolase</fullName>
    </submittedName>
</protein>
<keyword evidence="3" id="KW-0551">Lipid droplet</keyword>
<comment type="similarity">
    <text evidence="2">Belongs to the AB hydrolase superfamily. LDAH family.</text>
</comment>
<accession>A0A9P5XAL1</accession>
<evidence type="ECO:0000313" key="6">
    <source>
        <dbReference type="Proteomes" id="UP000807342"/>
    </source>
</evidence>
<evidence type="ECO:0000256" key="1">
    <source>
        <dbReference type="ARBA" id="ARBA00004502"/>
    </source>
</evidence>
<sequence>MASLPSFLTPLPNRPNKGAYLNAVYHHPAPLGPAHCIYWPPKKPDVPPETVVIFIPGNPGLLDFYTPFLNALYEKDATENLAIIAQTHIDHTPGVYKDTNPHSRHSLTSQVHSAIEAFDATVAEFRTSKVVVIGHSVGAWITLQVLKERPNLISGIFLLFPTIAHIADTPNAKKLSNFFKPVPRRFIARFSHVGRHMPVWLLHRIVGMEWPISQVKVIRELTKSPSSIRATLRMGHEEMLQIREPDVALLHEHRDRLWFYFAEHDDWVGKQKEYIINKLKPEAGSLRITYGDPKIPHAFSLNYGEEVAQQCHQWLLQMNLTTTR</sequence>
<dbReference type="Gene3D" id="3.40.50.1820">
    <property type="entry name" value="alpha/beta hydrolase"/>
    <property type="match status" value="1"/>
</dbReference>
<dbReference type="GO" id="GO:0019915">
    <property type="term" value="P:lipid storage"/>
    <property type="evidence" value="ECO:0007669"/>
    <property type="project" value="InterPro"/>
</dbReference>
<dbReference type="InterPro" id="IPR019363">
    <property type="entry name" value="LDAH"/>
</dbReference>
<dbReference type="Pfam" id="PF10230">
    <property type="entry name" value="LIDHydrolase"/>
    <property type="match status" value="1"/>
</dbReference>
<proteinExistence type="inferred from homology"/>
<dbReference type="OrthoDB" id="448051at2759"/>
<keyword evidence="6" id="KW-1185">Reference proteome</keyword>
<evidence type="ECO:0000256" key="4">
    <source>
        <dbReference type="ARBA" id="ARBA00022801"/>
    </source>
</evidence>
<evidence type="ECO:0000256" key="3">
    <source>
        <dbReference type="ARBA" id="ARBA00022677"/>
    </source>
</evidence>
<keyword evidence="4" id="KW-0378">Hydrolase</keyword>
<dbReference type="GO" id="GO:0005811">
    <property type="term" value="C:lipid droplet"/>
    <property type="evidence" value="ECO:0007669"/>
    <property type="project" value="UniProtKB-SubCell"/>
</dbReference>
<comment type="caution">
    <text evidence="5">The sequence shown here is derived from an EMBL/GenBank/DDBJ whole genome shotgun (WGS) entry which is preliminary data.</text>
</comment>
<dbReference type="PANTHER" id="PTHR13390">
    <property type="entry name" value="LIPASE"/>
    <property type="match status" value="1"/>
</dbReference>
<dbReference type="PANTHER" id="PTHR13390:SF0">
    <property type="entry name" value="LIPID DROPLET-ASSOCIATED HYDROLASE"/>
    <property type="match status" value="1"/>
</dbReference>
<name>A0A9P5XAL1_9AGAR</name>
<gene>
    <name evidence="5" type="ORF">P691DRAFT_801791</name>
</gene>
<reference evidence="5" key="1">
    <citation type="submission" date="2020-11" db="EMBL/GenBank/DDBJ databases">
        <authorList>
            <consortium name="DOE Joint Genome Institute"/>
            <person name="Ahrendt S."/>
            <person name="Riley R."/>
            <person name="Andreopoulos W."/>
            <person name="Labutti K."/>
            <person name="Pangilinan J."/>
            <person name="Ruiz-Duenas F.J."/>
            <person name="Barrasa J.M."/>
            <person name="Sanchez-Garcia M."/>
            <person name="Camarero S."/>
            <person name="Miyauchi S."/>
            <person name="Serrano A."/>
            <person name="Linde D."/>
            <person name="Babiker R."/>
            <person name="Drula E."/>
            <person name="Ayuso-Fernandez I."/>
            <person name="Pacheco R."/>
            <person name="Padilla G."/>
            <person name="Ferreira P."/>
            <person name="Barriuso J."/>
            <person name="Kellner H."/>
            <person name="Castanera R."/>
            <person name="Alfaro M."/>
            <person name="Ramirez L."/>
            <person name="Pisabarro A.G."/>
            <person name="Kuo A."/>
            <person name="Tritt A."/>
            <person name="Lipzen A."/>
            <person name="He G."/>
            <person name="Yan M."/>
            <person name="Ng V."/>
            <person name="Cullen D."/>
            <person name="Martin F."/>
            <person name="Rosso M.-N."/>
            <person name="Henrissat B."/>
            <person name="Hibbett D."/>
            <person name="Martinez A.T."/>
            <person name="Grigoriev I.V."/>
        </authorList>
    </citation>
    <scope>NUCLEOTIDE SEQUENCE</scope>
    <source>
        <strain evidence="5">MF-IS2</strain>
    </source>
</reference>
<comment type="subcellular location">
    <subcellularLocation>
        <location evidence="1">Lipid droplet</location>
    </subcellularLocation>
</comment>
<dbReference type="EMBL" id="MU151185">
    <property type="protein sequence ID" value="KAF9447797.1"/>
    <property type="molecule type" value="Genomic_DNA"/>
</dbReference>
<dbReference type="Proteomes" id="UP000807342">
    <property type="component" value="Unassembled WGS sequence"/>
</dbReference>
<organism evidence="5 6">
    <name type="scientific">Macrolepiota fuliginosa MF-IS2</name>
    <dbReference type="NCBI Taxonomy" id="1400762"/>
    <lineage>
        <taxon>Eukaryota</taxon>
        <taxon>Fungi</taxon>
        <taxon>Dikarya</taxon>
        <taxon>Basidiomycota</taxon>
        <taxon>Agaricomycotina</taxon>
        <taxon>Agaricomycetes</taxon>
        <taxon>Agaricomycetidae</taxon>
        <taxon>Agaricales</taxon>
        <taxon>Agaricineae</taxon>
        <taxon>Agaricaceae</taxon>
        <taxon>Macrolepiota</taxon>
    </lineage>
</organism>
<dbReference type="GO" id="GO:0016298">
    <property type="term" value="F:lipase activity"/>
    <property type="evidence" value="ECO:0007669"/>
    <property type="project" value="InterPro"/>
</dbReference>
<dbReference type="SUPFAM" id="SSF53474">
    <property type="entry name" value="alpha/beta-Hydrolases"/>
    <property type="match status" value="1"/>
</dbReference>
<evidence type="ECO:0000256" key="2">
    <source>
        <dbReference type="ARBA" id="ARBA00008300"/>
    </source>
</evidence>